<dbReference type="AlphaFoldDB" id="A0A225VDB2"/>
<keyword evidence="3" id="KW-1185">Reference proteome</keyword>
<comment type="caution">
    <text evidence="2">The sequence shown here is derived from an EMBL/GenBank/DDBJ whole genome shotgun (WGS) entry which is preliminary data.</text>
</comment>
<organism evidence="2 3">
    <name type="scientific">Phytophthora megakarya</name>
    <dbReference type="NCBI Taxonomy" id="4795"/>
    <lineage>
        <taxon>Eukaryota</taxon>
        <taxon>Sar</taxon>
        <taxon>Stramenopiles</taxon>
        <taxon>Oomycota</taxon>
        <taxon>Peronosporomycetes</taxon>
        <taxon>Peronosporales</taxon>
        <taxon>Peronosporaceae</taxon>
        <taxon>Phytophthora</taxon>
    </lineage>
</organism>
<dbReference type="STRING" id="4795.A0A225VDB2"/>
<gene>
    <name evidence="2" type="ORF">PHMEG_00025950</name>
</gene>
<reference evidence="3" key="1">
    <citation type="submission" date="2017-03" db="EMBL/GenBank/DDBJ databases">
        <title>Phytopthora megakarya and P. palmivora, two closely related causual agents of cacao black pod achieved similar genome size and gene model numbers by different mechanisms.</title>
        <authorList>
            <person name="Ali S."/>
            <person name="Shao J."/>
            <person name="Larry D.J."/>
            <person name="Kronmiller B."/>
            <person name="Shen D."/>
            <person name="Strem M.D."/>
            <person name="Melnick R.L."/>
            <person name="Guiltinan M.J."/>
            <person name="Tyler B.M."/>
            <person name="Meinhardt L.W."/>
            <person name="Bailey B.A."/>
        </authorList>
    </citation>
    <scope>NUCLEOTIDE SEQUENCE [LARGE SCALE GENOMIC DNA]</scope>
    <source>
        <strain evidence="3">zdho120</strain>
    </source>
</reference>
<proteinExistence type="predicted"/>
<sequence>MQIHADLGNSKKRERTPRRASPMSLVMLSRIISFLQSDEMFNETMRSRKSGNEIRFDCFTIRDRKTDHDPLASRTYSLHDLPTERLAAEALTYVARWFAYASSKLHHPWHDDDYAFPSLTKRPRGGSKKRKRTSTLFANPPGLAGIYLGTKYSLRRTVVAAEARNKDSVCTGDLKVVWEDLNELGESLDLDAISCSNAILESIADIDYGRLEIDDDGPICRIGSTDADTTLKKFIEGLRNTVKGIGGGVRVSAEAVVESTNGRTVDTTTMVSELRMLALGVNTPDSIGILTLRATSIARG</sequence>
<accession>A0A225VDB2</accession>
<dbReference type="Proteomes" id="UP000198211">
    <property type="component" value="Unassembled WGS sequence"/>
</dbReference>
<protein>
    <submittedName>
        <fullName evidence="2">Uncharacterized protein</fullName>
    </submittedName>
</protein>
<evidence type="ECO:0000256" key="1">
    <source>
        <dbReference type="SAM" id="MobiDB-lite"/>
    </source>
</evidence>
<evidence type="ECO:0000313" key="2">
    <source>
        <dbReference type="EMBL" id="OWZ02480.1"/>
    </source>
</evidence>
<evidence type="ECO:0000313" key="3">
    <source>
        <dbReference type="Proteomes" id="UP000198211"/>
    </source>
</evidence>
<name>A0A225VDB2_9STRA</name>
<feature type="region of interest" description="Disordered" evidence="1">
    <location>
        <begin position="1"/>
        <end position="20"/>
    </location>
</feature>
<dbReference type="OrthoDB" id="164951at2759"/>
<dbReference type="EMBL" id="NBNE01006141">
    <property type="protein sequence ID" value="OWZ02480.1"/>
    <property type="molecule type" value="Genomic_DNA"/>
</dbReference>